<dbReference type="CDD" id="cd10440">
    <property type="entry name" value="GIY-YIG_COG3680"/>
    <property type="match status" value="1"/>
</dbReference>
<accession>A0A9X9XKC3</accession>
<feature type="domain" description="GIY-YIG" evidence="1">
    <location>
        <begin position="14"/>
        <end position="106"/>
    </location>
</feature>
<dbReference type="AlphaFoldDB" id="A0A9X9XKC3"/>
<protein>
    <submittedName>
        <fullName evidence="2">GIY-YIG nuclease family protein</fullName>
    </submittedName>
</protein>
<evidence type="ECO:0000313" key="2">
    <source>
        <dbReference type="EMBL" id="MBR0684159.1"/>
    </source>
</evidence>
<proteinExistence type="predicted"/>
<organism evidence="2 3">
    <name type="scientific">Neoroseomonas eburnea</name>
    <dbReference type="NCBI Taxonomy" id="1346889"/>
    <lineage>
        <taxon>Bacteria</taxon>
        <taxon>Pseudomonadati</taxon>
        <taxon>Pseudomonadota</taxon>
        <taxon>Alphaproteobacteria</taxon>
        <taxon>Acetobacterales</taxon>
        <taxon>Acetobacteraceae</taxon>
        <taxon>Neoroseomonas</taxon>
    </lineage>
</organism>
<gene>
    <name evidence="2" type="ORF">GXW74_27085</name>
</gene>
<evidence type="ECO:0000313" key="3">
    <source>
        <dbReference type="Proteomes" id="UP001138709"/>
    </source>
</evidence>
<dbReference type="PROSITE" id="PS50164">
    <property type="entry name" value="GIY_YIG"/>
    <property type="match status" value="1"/>
</dbReference>
<keyword evidence="3" id="KW-1185">Reference proteome</keyword>
<dbReference type="InterPro" id="IPR000305">
    <property type="entry name" value="GIY-YIG_endonuc"/>
</dbReference>
<reference evidence="2" key="1">
    <citation type="submission" date="2020-01" db="EMBL/GenBank/DDBJ databases">
        <authorList>
            <person name="Rat A."/>
        </authorList>
    </citation>
    <scope>NUCLEOTIDE SEQUENCE</scope>
    <source>
        <strain evidence="2">LMG 31228</strain>
    </source>
</reference>
<dbReference type="Proteomes" id="UP001138709">
    <property type="component" value="Unassembled WGS sequence"/>
</dbReference>
<dbReference type="Pfam" id="PF22945">
    <property type="entry name" value="LEM-3_GIY-YIG"/>
    <property type="match status" value="1"/>
</dbReference>
<comment type="caution">
    <text evidence="2">The sequence shown here is derived from an EMBL/GenBank/DDBJ whole genome shotgun (WGS) entry which is preliminary data.</text>
</comment>
<dbReference type="EMBL" id="JAAEDL010000059">
    <property type="protein sequence ID" value="MBR0684159.1"/>
    <property type="molecule type" value="Genomic_DNA"/>
</dbReference>
<reference evidence="2" key="2">
    <citation type="journal article" date="2021" name="Syst. Appl. Microbiol.">
        <title>Roseomonas hellenica sp. nov., isolated from roots of wild-growing Alkanna tinctoria.</title>
        <authorList>
            <person name="Rat A."/>
            <person name="Naranjo H.D."/>
            <person name="Lebbe L."/>
            <person name="Cnockaert M."/>
            <person name="Krigas N."/>
            <person name="Grigoriadou K."/>
            <person name="Maloupa E."/>
            <person name="Willems A."/>
        </authorList>
    </citation>
    <scope>NUCLEOTIDE SEQUENCE</scope>
    <source>
        <strain evidence="2">LMG 31228</strain>
    </source>
</reference>
<evidence type="ECO:0000259" key="1">
    <source>
        <dbReference type="PROSITE" id="PS50164"/>
    </source>
</evidence>
<dbReference type="RefSeq" id="WP_211849963.1">
    <property type="nucleotide sequence ID" value="NZ_JAAEDL010000059.1"/>
</dbReference>
<sequence length="261" mass="29665">MLPRTLAIEIQEALGEYVYALEDPRDGKVFYVGRGVRDRVLHHARDALAGDEPSAKLDRIRAIISEGNEPRAWILRHRLGRRTSAAEMEAVVIDVMSRWHSELLNEVRGAGTEDGIRSLEGLIADHGAEPLQTDRAAIVVNIGRTWVEGITYDNLWDAARKWWTCRPDERRPPSRLLLAEAGNIIRGAWTISLPARRQQVRWADLDDRRRAFLGTEASFDPFVACCFDGQRDAEWDDLVGRHTRPPVLPRSYGSAFRYLNC</sequence>
<name>A0A9X9XKC3_9PROT</name>